<protein>
    <recommendedName>
        <fullName evidence="1">GIY-YIG domain-containing protein</fullName>
    </recommendedName>
</protein>
<dbReference type="Proteomes" id="UP000288716">
    <property type="component" value="Unassembled WGS sequence"/>
</dbReference>
<dbReference type="InterPro" id="IPR000305">
    <property type="entry name" value="GIY-YIG_endonuc"/>
</dbReference>
<feature type="non-terminal residue" evidence="2">
    <location>
        <position position="127"/>
    </location>
</feature>
<feature type="domain" description="GIY-YIG" evidence="1">
    <location>
        <begin position="22"/>
        <end position="111"/>
    </location>
</feature>
<dbReference type="Gene3D" id="3.40.1440.10">
    <property type="entry name" value="GIY-YIG endonuclease"/>
    <property type="match status" value="1"/>
</dbReference>
<dbReference type="AlphaFoldDB" id="A0A443S403"/>
<evidence type="ECO:0000313" key="3">
    <source>
        <dbReference type="Proteomes" id="UP000288716"/>
    </source>
</evidence>
<dbReference type="PROSITE" id="PS50164">
    <property type="entry name" value="GIY_YIG"/>
    <property type="match status" value="1"/>
</dbReference>
<dbReference type="SMART" id="SM00465">
    <property type="entry name" value="GIYc"/>
    <property type="match status" value="1"/>
</dbReference>
<gene>
    <name evidence="2" type="ORF">B4U80_11583</name>
</gene>
<accession>A0A443S403</accession>
<dbReference type="EMBL" id="NCKV01009430">
    <property type="protein sequence ID" value="RWS22223.1"/>
    <property type="molecule type" value="Genomic_DNA"/>
</dbReference>
<evidence type="ECO:0000259" key="1">
    <source>
        <dbReference type="PROSITE" id="PS50164"/>
    </source>
</evidence>
<proteinExistence type="predicted"/>
<dbReference type="SUPFAM" id="SSF82771">
    <property type="entry name" value="GIY-YIG endonuclease"/>
    <property type="match status" value="1"/>
</dbReference>
<comment type="caution">
    <text evidence="2">The sequence shown here is derived from an EMBL/GenBank/DDBJ whole genome shotgun (WGS) entry which is preliminary data.</text>
</comment>
<dbReference type="InterPro" id="IPR035901">
    <property type="entry name" value="GIY-YIG_endonuc_sf"/>
</dbReference>
<sequence>MHLKRILQKFDYKKSTKEIMETKNCVYLIKCKNCSEIYIGQTSRELKLRLKEHKSSSYNSRVYDHILSRNHEIDFENVIILHVEKNKRVREFKENWEINKHLLQSKRLMNTQLEKSTLPSQYYPFCN</sequence>
<dbReference type="VEuPathDB" id="VectorBase:LDEU009817"/>
<evidence type="ECO:0000313" key="2">
    <source>
        <dbReference type="EMBL" id="RWS22223.1"/>
    </source>
</evidence>
<organism evidence="2 3">
    <name type="scientific">Leptotrombidium deliense</name>
    <dbReference type="NCBI Taxonomy" id="299467"/>
    <lineage>
        <taxon>Eukaryota</taxon>
        <taxon>Metazoa</taxon>
        <taxon>Ecdysozoa</taxon>
        <taxon>Arthropoda</taxon>
        <taxon>Chelicerata</taxon>
        <taxon>Arachnida</taxon>
        <taxon>Acari</taxon>
        <taxon>Acariformes</taxon>
        <taxon>Trombidiformes</taxon>
        <taxon>Prostigmata</taxon>
        <taxon>Anystina</taxon>
        <taxon>Parasitengona</taxon>
        <taxon>Trombiculoidea</taxon>
        <taxon>Trombiculidae</taxon>
        <taxon>Leptotrombidium</taxon>
    </lineage>
</organism>
<dbReference type="Pfam" id="PF01541">
    <property type="entry name" value="GIY-YIG"/>
    <property type="match status" value="1"/>
</dbReference>
<reference evidence="2 3" key="1">
    <citation type="journal article" date="2018" name="Gigascience">
        <title>Genomes of trombidid mites reveal novel predicted allergens and laterally-transferred genes associated with secondary metabolism.</title>
        <authorList>
            <person name="Dong X."/>
            <person name="Chaisiri K."/>
            <person name="Xia D."/>
            <person name="Armstrong S.D."/>
            <person name="Fang Y."/>
            <person name="Donnelly M.J."/>
            <person name="Kadowaki T."/>
            <person name="McGarry J.W."/>
            <person name="Darby A.C."/>
            <person name="Makepeace B.L."/>
        </authorList>
    </citation>
    <scope>NUCLEOTIDE SEQUENCE [LARGE SCALE GENOMIC DNA]</scope>
    <source>
        <strain evidence="2">UoL-UT</strain>
    </source>
</reference>
<dbReference type="OrthoDB" id="8037262at2759"/>
<name>A0A443S403_9ACAR</name>
<keyword evidence="3" id="KW-1185">Reference proteome</keyword>